<keyword evidence="3" id="KW-0378">Hydrolase</keyword>
<dbReference type="Gene3D" id="3.40.140.10">
    <property type="entry name" value="Cytidine Deaminase, domain 2"/>
    <property type="match status" value="1"/>
</dbReference>
<dbReference type="EMBL" id="LAZR01010595">
    <property type="protein sequence ID" value="KKM66131.1"/>
    <property type="molecule type" value="Genomic_DNA"/>
</dbReference>
<accession>A0A0F9JUG5</accession>
<sequence>EILILKFQKDIILFIDSKVLETISRCVDNSNPNEAFGLILGPQPKEIPLGFDKGFQYHYYGEKFECIESSEKSPVSFLMDNTIKLFEIVEQAILKYNLRVLSIFHSHPSGAHPSGFDNNYMKFLNESHDKVYNSVYNVRIGFKNQIWTIMDSDNKDLNGFVYLNEELIQISIKVKD</sequence>
<dbReference type="GO" id="GO:0006508">
    <property type="term" value="P:proteolysis"/>
    <property type="evidence" value="ECO:0007669"/>
    <property type="project" value="UniProtKB-KW"/>
</dbReference>
<evidence type="ECO:0000256" key="4">
    <source>
        <dbReference type="ARBA" id="ARBA00022833"/>
    </source>
</evidence>
<evidence type="ECO:0000259" key="6">
    <source>
        <dbReference type="Pfam" id="PF14464"/>
    </source>
</evidence>
<organism evidence="7">
    <name type="scientific">marine sediment metagenome</name>
    <dbReference type="NCBI Taxonomy" id="412755"/>
    <lineage>
        <taxon>unclassified sequences</taxon>
        <taxon>metagenomes</taxon>
        <taxon>ecological metagenomes</taxon>
    </lineage>
</organism>
<feature type="domain" description="JAB" evidence="6">
    <location>
        <begin position="18"/>
        <end position="122"/>
    </location>
</feature>
<dbReference type="Pfam" id="PF14464">
    <property type="entry name" value="Prok-JAB"/>
    <property type="match status" value="1"/>
</dbReference>
<proteinExistence type="predicted"/>
<protein>
    <recommendedName>
        <fullName evidence="6">JAB domain-containing protein</fullName>
    </recommendedName>
</protein>
<dbReference type="InterPro" id="IPR028090">
    <property type="entry name" value="JAB_dom_prok"/>
</dbReference>
<evidence type="ECO:0000313" key="7">
    <source>
        <dbReference type="EMBL" id="KKM66131.1"/>
    </source>
</evidence>
<keyword evidence="4" id="KW-0862">Zinc</keyword>
<evidence type="ECO:0000256" key="3">
    <source>
        <dbReference type="ARBA" id="ARBA00022801"/>
    </source>
</evidence>
<keyword evidence="1" id="KW-0645">Protease</keyword>
<evidence type="ECO:0000256" key="2">
    <source>
        <dbReference type="ARBA" id="ARBA00022723"/>
    </source>
</evidence>
<comment type="caution">
    <text evidence="7">The sequence shown here is derived from an EMBL/GenBank/DDBJ whole genome shotgun (WGS) entry which is preliminary data.</text>
</comment>
<name>A0A0F9JUG5_9ZZZZ</name>
<dbReference type="GO" id="GO:0046872">
    <property type="term" value="F:metal ion binding"/>
    <property type="evidence" value="ECO:0007669"/>
    <property type="project" value="UniProtKB-KW"/>
</dbReference>
<dbReference type="AlphaFoldDB" id="A0A0F9JUG5"/>
<gene>
    <name evidence="7" type="ORF">LCGC14_1484330</name>
</gene>
<evidence type="ECO:0000256" key="1">
    <source>
        <dbReference type="ARBA" id="ARBA00022670"/>
    </source>
</evidence>
<keyword evidence="2" id="KW-0479">Metal-binding</keyword>
<dbReference type="GO" id="GO:0008237">
    <property type="term" value="F:metallopeptidase activity"/>
    <property type="evidence" value="ECO:0007669"/>
    <property type="project" value="UniProtKB-KW"/>
</dbReference>
<feature type="non-terminal residue" evidence="7">
    <location>
        <position position="1"/>
    </location>
</feature>
<reference evidence="7" key="1">
    <citation type="journal article" date="2015" name="Nature">
        <title>Complex archaea that bridge the gap between prokaryotes and eukaryotes.</title>
        <authorList>
            <person name="Spang A."/>
            <person name="Saw J.H."/>
            <person name="Jorgensen S.L."/>
            <person name="Zaremba-Niedzwiedzka K."/>
            <person name="Martijn J."/>
            <person name="Lind A.E."/>
            <person name="van Eijk R."/>
            <person name="Schleper C."/>
            <person name="Guy L."/>
            <person name="Ettema T.J."/>
        </authorList>
    </citation>
    <scope>NUCLEOTIDE SEQUENCE</scope>
</reference>
<keyword evidence="5" id="KW-0482">Metalloprotease</keyword>
<evidence type="ECO:0000256" key="5">
    <source>
        <dbReference type="ARBA" id="ARBA00023049"/>
    </source>
</evidence>
<dbReference type="SUPFAM" id="SSF102712">
    <property type="entry name" value="JAB1/MPN domain"/>
    <property type="match status" value="1"/>
</dbReference>